<protein>
    <recommendedName>
        <fullName evidence="16">Zinc finger protein</fullName>
    </recommendedName>
</protein>
<dbReference type="Gene3D" id="3.30.160.60">
    <property type="entry name" value="Classic Zinc Finger"/>
    <property type="match status" value="8"/>
</dbReference>
<feature type="region of interest" description="Disordered" evidence="11">
    <location>
        <begin position="1"/>
        <end position="93"/>
    </location>
</feature>
<feature type="binding site" evidence="10">
    <location>
        <position position="372"/>
    </location>
    <ligand>
        <name>Zn(2+)</name>
        <dbReference type="ChEBI" id="CHEBI:29105"/>
    </ligand>
</feature>
<feature type="binding site" evidence="10">
    <location>
        <position position="323"/>
    </location>
    <ligand>
        <name>Zn(2+)</name>
        <dbReference type="ChEBI" id="CHEBI:29105"/>
    </ligand>
</feature>
<dbReference type="PROSITE" id="PS50157">
    <property type="entry name" value="ZINC_FINGER_C2H2_2"/>
    <property type="match status" value="10"/>
</dbReference>
<dbReference type="Pfam" id="PF07776">
    <property type="entry name" value="zf-AD"/>
    <property type="match status" value="1"/>
</dbReference>
<evidence type="ECO:0000313" key="15">
    <source>
        <dbReference type="Proteomes" id="UP001562425"/>
    </source>
</evidence>
<dbReference type="GO" id="GO:0008270">
    <property type="term" value="F:zinc ion binding"/>
    <property type="evidence" value="ECO:0007669"/>
    <property type="project" value="UniProtKB-UniRule"/>
</dbReference>
<dbReference type="PROSITE" id="PS00028">
    <property type="entry name" value="ZINC_FINGER_C2H2_1"/>
    <property type="match status" value="14"/>
</dbReference>
<dbReference type="FunFam" id="3.30.160.60:FF:000446">
    <property type="entry name" value="Zinc finger protein"/>
    <property type="match status" value="1"/>
</dbReference>
<keyword evidence="15" id="KW-1185">Reference proteome</keyword>
<keyword evidence="4 9" id="KW-0863">Zinc-finger</keyword>
<name>A0ABD1CR99_CULPP</name>
<dbReference type="EMBL" id="JBEHCU010009989">
    <property type="protein sequence ID" value="KAL1378949.1"/>
    <property type="molecule type" value="Genomic_DNA"/>
</dbReference>
<evidence type="ECO:0000256" key="3">
    <source>
        <dbReference type="ARBA" id="ARBA00022737"/>
    </source>
</evidence>
<keyword evidence="3" id="KW-0677">Repeat</keyword>
<dbReference type="InterPro" id="IPR013087">
    <property type="entry name" value="Znf_C2H2_type"/>
</dbReference>
<feature type="domain" description="C2H2-type" evidence="12">
    <location>
        <begin position="94"/>
        <end position="121"/>
    </location>
</feature>
<feature type="region of interest" description="Disordered" evidence="11">
    <location>
        <begin position="701"/>
        <end position="725"/>
    </location>
</feature>
<evidence type="ECO:0000256" key="1">
    <source>
        <dbReference type="ARBA" id="ARBA00004123"/>
    </source>
</evidence>
<feature type="compositionally biased region" description="Basic and acidic residues" evidence="11">
    <location>
        <begin position="29"/>
        <end position="39"/>
    </location>
</feature>
<evidence type="ECO:0000256" key="7">
    <source>
        <dbReference type="ARBA" id="ARBA00023163"/>
    </source>
</evidence>
<feature type="domain" description="C2H2-type" evidence="12">
    <location>
        <begin position="578"/>
        <end position="606"/>
    </location>
</feature>
<sequence>MENRFNSSEEESDTEESPEKSSKPRTKERRLEERADDAAKIGAFPDADFEPNAAEEKSKGKSKTKPKTKRQSKTSEEGTASNSKEKTPKGPQSYQCTLCGKIYKSSNNLREHETTHFPDRKNHKCHICSQEFARRNYYLRHMKMHQTENQFKCNECDKIYPSDKKLQEHIRITHRGERPFQCNICSKTFPRSFTLNHHVQAVHEKIRKKTFRCEKCTRTFESKTAYERHMNSHEGIKLNQCSHCGKNYEFKAYLLQHIAEKHPETVENLSRCQFCGVGYSTDGYYRKHIVKRHPEHLEAFDQWMKAKQISSEMSSSGEVSALCRVCVVPFENCTMFRLFNERNEPLPIAEAFWRVSEIEIQVEDSRFPQSCCLRCRDRLQEVEDLRALCLESNRKLRKMIGVGLKEDEEVQDNGIGHIETFPKVEAFDISESYSCWDEAEGRLNSNEDAEMEGSSRSAETEFLDSIDDANKGNDADAVKETPKKIVKKKTKSKCTLCGKIYKSIKSLREHETSHYPDRKNHKCPICSQEFARRKYYSTHLKMHRTENQFKCNECDKAFHEDKLLQEHIRTKHRGERPYQCKLCPKTYTRSSSLFVHVQINHENIKKALYRCDKCTKSFLNRHHYERHVNSHEGLKLNQCPHCGTKYEYKAYLVQHIAEKHPETVENLSRCQYCGVGYSTDGYYRKHIVKRHPEHLGAFDQSMKEKRDAGSQSSITANQDAGGSSS</sequence>
<dbReference type="Proteomes" id="UP001562425">
    <property type="component" value="Unassembled WGS sequence"/>
</dbReference>
<evidence type="ECO:0000256" key="5">
    <source>
        <dbReference type="ARBA" id="ARBA00022833"/>
    </source>
</evidence>
<evidence type="ECO:0000256" key="10">
    <source>
        <dbReference type="PROSITE-ProRule" id="PRU01263"/>
    </source>
</evidence>
<evidence type="ECO:0000256" key="9">
    <source>
        <dbReference type="PROSITE-ProRule" id="PRU00042"/>
    </source>
</evidence>
<feature type="domain" description="C2H2-type" evidence="12">
    <location>
        <begin position="549"/>
        <end position="577"/>
    </location>
</feature>
<feature type="compositionally biased region" description="Polar residues" evidence="11">
    <location>
        <begin position="709"/>
        <end position="725"/>
    </location>
</feature>
<feature type="domain" description="C2H2-type" evidence="12">
    <location>
        <begin position="151"/>
        <end position="179"/>
    </location>
</feature>
<proteinExistence type="predicted"/>
<feature type="domain" description="ZAD" evidence="13">
    <location>
        <begin position="321"/>
        <end position="399"/>
    </location>
</feature>
<evidence type="ECO:0000256" key="11">
    <source>
        <dbReference type="SAM" id="MobiDB-lite"/>
    </source>
</evidence>
<dbReference type="SUPFAM" id="SSF57667">
    <property type="entry name" value="beta-beta-alpha zinc fingers"/>
    <property type="match status" value="6"/>
</dbReference>
<dbReference type="GO" id="GO:0005634">
    <property type="term" value="C:nucleus"/>
    <property type="evidence" value="ECO:0007669"/>
    <property type="project" value="UniProtKB-SubCell"/>
</dbReference>
<dbReference type="AlphaFoldDB" id="A0ABD1CR99"/>
<feature type="binding site" evidence="10">
    <location>
        <position position="375"/>
    </location>
    <ligand>
        <name>Zn(2+)</name>
        <dbReference type="ChEBI" id="CHEBI:29105"/>
    </ligand>
</feature>
<dbReference type="SUPFAM" id="SSF57716">
    <property type="entry name" value="Glucocorticoid receptor-like (DNA-binding domain)"/>
    <property type="match status" value="1"/>
</dbReference>
<dbReference type="Pfam" id="PF13912">
    <property type="entry name" value="zf-C2H2_6"/>
    <property type="match status" value="1"/>
</dbReference>
<comment type="subcellular location">
    <subcellularLocation>
        <location evidence="1">Nucleus</location>
    </subcellularLocation>
</comment>
<dbReference type="InterPro" id="IPR050636">
    <property type="entry name" value="C2H2-ZF_domain-containing"/>
</dbReference>
<keyword evidence="8" id="KW-0539">Nucleus</keyword>
<feature type="domain" description="C2H2-type" evidence="12">
    <location>
        <begin position="492"/>
        <end position="519"/>
    </location>
</feature>
<gene>
    <name evidence="14" type="ORF">pipiens_003874</name>
</gene>
<keyword evidence="7" id="KW-0804">Transcription</keyword>
<dbReference type="InterPro" id="IPR012934">
    <property type="entry name" value="Znf_AD"/>
</dbReference>
<reference evidence="14 15" key="1">
    <citation type="submission" date="2024-05" db="EMBL/GenBank/DDBJ databases">
        <title>Culex pipiens pipiens assembly and annotation.</title>
        <authorList>
            <person name="Alout H."/>
            <person name="Durand T."/>
        </authorList>
    </citation>
    <scope>NUCLEOTIDE SEQUENCE [LARGE SCALE GENOMIC DNA]</scope>
    <source>
        <strain evidence="14">HA-2024</strain>
        <tissue evidence="14">Whole body</tissue>
    </source>
</reference>
<feature type="domain" description="C2H2-type" evidence="12">
    <location>
        <begin position="180"/>
        <end position="208"/>
    </location>
</feature>
<dbReference type="InterPro" id="IPR036236">
    <property type="entry name" value="Znf_C2H2_sf"/>
</dbReference>
<comment type="caution">
    <text evidence="14">The sequence shown here is derived from an EMBL/GenBank/DDBJ whole genome shotgun (WGS) entry which is preliminary data.</text>
</comment>
<dbReference type="Pfam" id="PF13894">
    <property type="entry name" value="zf-C2H2_4"/>
    <property type="match status" value="1"/>
</dbReference>
<dbReference type="SMART" id="SM00868">
    <property type="entry name" value="zf-AD"/>
    <property type="match status" value="1"/>
</dbReference>
<organism evidence="14 15">
    <name type="scientific">Culex pipiens pipiens</name>
    <name type="common">Northern house mosquito</name>
    <dbReference type="NCBI Taxonomy" id="38569"/>
    <lineage>
        <taxon>Eukaryota</taxon>
        <taxon>Metazoa</taxon>
        <taxon>Ecdysozoa</taxon>
        <taxon>Arthropoda</taxon>
        <taxon>Hexapoda</taxon>
        <taxon>Insecta</taxon>
        <taxon>Pterygota</taxon>
        <taxon>Neoptera</taxon>
        <taxon>Endopterygota</taxon>
        <taxon>Diptera</taxon>
        <taxon>Nematocera</taxon>
        <taxon>Culicoidea</taxon>
        <taxon>Culicidae</taxon>
        <taxon>Culicinae</taxon>
        <taxon>Culicini</taxon>
        <taxon>Culex</taxon>
        <taxon>Culex</taxon>
    </lineage>
</organism>
<dbReference type="Pfam" id="PF00096">
    <property type="entry name" value="zf-C2H2"/>
    <property type="match status" value="5"/>
</dbReference>
<dbReference type="SMART" id="SM00355">
    <property type="entry name" value="ZnF_C2H2"/>
    <property type="match status" value="14"/>
</dbReference>
<feature type="compositionally biased region" description="Basic residues" evidence="11">
    <location>
        <begin position="60"/>
        <end position="72"/>
    </location>
</feature>
<feature type="binding site" evidence="10">
    <location>
        <position position="326"/>
    </location>
    <ligand>
        <name>Zn(2+)</name>
        <dbReference type="ChEBI" id="CHEBI:29105"/>
    </ligand>
</feature>
<dbReference type="PANTHER" id="PTHR47772">
    <property type="entry name" value="ZINC FINGER PROTEIN 200"/>
    <property type="match status" value="1"/>
</dbReference>
<keyword evidence="2 10" id="KW-0479">Metal-binding</keyword>
<keyword evidence="5 10" id="KW-0862">Zinc</keyword>
<dbReference type="PROSITE" id="PS51915">
    <property type="entry name" value="ZAD"/>
    <property type="match status" value="1"/>
</dbReference>
<evidence type="ECO:0000259" key="12">
    <source>
        <dbReference type="PROSITE" id="PS50157"/>
    </source>
</evidence>
<evidence type="ECO:0000256" key="6">
    <source>
        <dbReference type="ARBA" id="ARBA00023015"/>
    </source>
</evidence>
<feature type="domain" description="C2H2-type" evidence="12">
    <location>
        <begin position="123"/>
        <end position="150"/>
    </location>
</feature>
<accession>A0ABD1CR99</accession>
<keyword evidence="6" id="KW-0805">Transcription regulation</keyword>
<evidence type="ECO:0000256" key="8">
    <source>
        <dbReference type="ARBA" id="ARBA00023242"/>
    </source>
</evidence>
<dbReference type="PANTHER" id="PTHR47772:SF13">
    <property type="entry name" value="GASTRULA ZINC FINGER PROTEIN XLCGF49.1-LIKE-RELATED"/>
    <property type="match status" value="1"/>
</dbReference>
<evidence type="ECO:0000256" key="4">
    <source>
        <dbReference type="ARBA" id="ARBA00022771"/>
    </source>
</evidence>
<evidence type="ECO:0000256" key="2">
    <source>
        <dbReference type="ARBA" id="ARBA00022723"/>
    </source>
</evidence>
<evidence type="ECO:0008006" key="16">
    <source>
        <dbReference type="Google" id="ProtNLM"/>
    </source>
</evidence>
<evidence type="ECO:0000313" key="14">
    <source>
        <dbReference type="EMBL" id="KAL1378949.1"/>
    </source>
</evidence>
<feature type="domain" description="C2H2-type" evidence="12">
    <location>
        <begin position="609"/>
        <end position="636"/>
    </location>
</feature>
<feature type="domain" description="C2H2-type" evidence="12">
    <location>
        <begin position="521"/>
        <end position="548"/>
    </location>
</feature>
<feature type="domain" description="C2H2-type" evidence="12">
    <location>
        <begin position="211"/>
        <end position="238"/>
    </location>
</feature>
<evidence type="ECO:0000259" key="13">
    <source>
        <dbReference type="PROSITE" id="PS51915"/>
    </source>
</evidence>